<dbReference type="InterPro" id="IPR051319">
    <property type="entry name" value="Oligoribo/pAp-PDE_c-di-AMP_PDE"/>
</dbReference>
<dbReference type="Pfam" id="PF02272">
    <property type="entry name" value="DHHA1"/>
    <property type="match status" value="1"/>
</dbReference>
<organism evidence="4 5">
    <name type="scientific">Halonotius aquaticus</name>
    <dbReference type="NCBI Taxonomy" id="2216978"/>
    <lineage>
        <taxon>Archaea</taxon>
        <taxon>Methanobacteriati</taxon>
        <taxon>Methanobacteriota</taxon>
        <taxon>Stenosarchaea group</taxon>
        <taxon>Halobacteria</taxon>
        <taxon>Halobacteriales</taxon>
        <taxon>Haloferacaceae</taxon>
        <taxon>Halonotius</taxon>
    </lineage>
</organism>
<dbReference type="Gene3D" id="3.10.310.30">
    <property type="match status" value="1"/>
</dbReference>
<dbReference type="Gene3D" id="3.40.50.720">
    <property type="entry name" value="NAD(P)-binding Rossmann-like Domain"/>
    <property type="match status" value="1"/>
</dbReference>
<evidence type="ECO:0000313" key="5">
    <source>
        <dbReference type="Proteomes" id="UP000276588"/>
    </source>
</evidence>
<evidence type="ECO:0000259" key="3">
    <source>
        <dbReference type="Pfam" id="PF02272"/>
    </source>
</evidence>
<dbReference type="SUPFAM" id="SSF64182">
    <property type="entry name" value="DHH phosphoesterases"/>
    <property type="match status" value="1"/>
</dbReference>
<evidence type="ECO:0000259" key="2">
    <source>
        <dbReference type="Pfam" id="PF02254"/>
    </source>
</evidence>
<dbReference type="EMBL" id="QKNY01000018">
    <property type="protein sequence ID" value="RJX42080.1"/>
    <property type="molecule type" value="Genomic_DNA"/>
</dbReference>
<dbReference type="Gene3D" id="3.90.1640.10">
    <property type="entry name" value="inorganic pyrophosphatase (n-terminal core)"/>
    <property type="match status" value="1"/>
</dbReference>
<dbReference type="RefSeq" id="WP_120103393.1">
    <property type="nucleotide sequence ID" value="NZ_QKNY01000018.1"/>
</dbReference>
<comment type="caution">
    <text evidence="4">The sequence shown here is derived from an EMBL/GenBank/DDBJ whole genome shotgun (WGS) entry which is preliminary data.</text>
</comment>
<dbReference type="Proteomes" id="UP000276588">
    <property type="component" value="Unassembled WGS sequence"/>
</dbReference>
<dbReference type="PANTHER" id="PTHR47618:SF1">
    <property type="entry name" value="BIFUNCTIONAL OLIGORIBONUCLEASE AND PAP PHOSPHATASE NRNA"/>
    <property type="match status" value="1"/>
</dbReference>
<dbReference type="InterPro" id="IPR038763">
    <property type="entry name" value="DHH_sf"/>
</dbReference>
<name>A0A3A6PRJ2_9EURY</name>
<dbReference type="InterPro" id="IPR003156">
    <property type="entry name" value="DHHA1_dom"/>
</dbReference>
<accession>A0A3A6PRJ2</accession>
<reference evidence="4 5" key="1">
    <citation type="submission" date="2018-06" db="EMBL/GenBank/DDBJ databases">
        <title>Halonotius sp. F13-13 a new haloarchaeeon isolated from a solar saltern from Isla Cristina, Huelva, Spain.</title>
        <authorList>
            <person name="Duran-Viseras A."/>
            <person name="Sanchez-Porro C."/>
            <person name="Ventosa A."/>
        </authorList>
    </citation>
    <scope>NUCLEOTIDE SEQUENCE [LARGE SCALE GENOMIC DNA]</scope>
    <source>
        <strain evidence="4 5">F13-13</strain>
    </source>
</reference>
<protein>
    <submittedName>
        <fullName evidence="4">Bifunctional oligoribonuclease/PAP phosphatase NrnA</fullName>
    </submittedName>
</protein>
<dbReference type="Pfam" id="PF01368">
    <property type="entry name" value="DHH"/>
    <property type="match status" value="1"/>
</dbReference>
<dbReference type="GO" id="GO:0006813">
    <property type="term" value="P:potassium ion transport"/>
    <property type="evidence" value="ECO:0007669"/>
    <property type="project" value="InterPro"/>
</dbReference>
<dbReference type="InterPro" id="IPR036291">
    <property type="entry name" value="NAD(P)-bd_dom_sf"/>
</dbReference>
<dbReference type="PANTHER" id="PTHR47618">
    <property type="entry name" value="BIFUNCTIONAL OLIGORIBONUCLEASE AND PAP PHOSPHATASE NRNA"/>
    <property type="match status" value="1"/>
</dbReference>
<keyword evidence="5" id="KW-1185">Reference proteome</keyword>
<dbReference type="InterPro" id="IPR003148">
    <property type="entry name" value="RCK_N"/>
</dbReference>
<dbReference type="SUPFAM" id="SSF51735">
    <property type="entry name" value="NAD(P)-binding Rossmann-fold domains"/>
    <property type="match status" value="1"/>
</dbReference>
<evidence type="ECO:0000313" key="4">
    <source>
        <dbReference type="EMBL" id="RJX42080.1"/>
    </source>
</evidence>
<dbReference type="InterPro" id="IPR001667">
    <property type="entry name" value="DDH_dom"/>
</dbReference>
<feature type="domain" description="RCK N-terminal" evidence="2">
    <location>
        <begin position="6"/>
        <end position="100"/>
    </location>
</feature>
<gene>
    <name evidence="4" type="ORF">DM826_10525</name>
</gene>
<proteinExistence type="predicted"/>
<evidence type="ECO:0000259" key="1">
    <source>
        <dbReference type="Pfam" id="PF01368"/>
    </source>
</evidence>
<feature type="domain" description="DHHA1" evidence="3">
    <location>
        <begin position="358"/>
        <end position="441"/>
    </location>
</feature>
<dbReference type="AlphaFoldDB" id="A0A3A6PRJ2"/>
<dbReference type="Pfam" id="PF02254">
    <property type="entry name" value="TrkA_N"/>
    <property type="match status" value="1"/>
</dbReference>
<dbReference type="OrthoDB" id="350705at2157"/>
<dbReference type="GO" id="GO:0003676">
    <property type="term" value="F:nucleic acid binding"/>
    <property type="evidence" value="ECO:0007669"/>
    <property type="project" value="InterPro"/>
</dbReference>
<sequence>MMRRLVLGDHAVGNAVATSVADEPGTLYVVTDDRGWSTTLREAGIRATEGDPTDPTQYPDDADVVVVAATDDARGCAIAECARVAFPDATLIAVCTDTIDETQRAAFHRVADDLVEPADVVATELQSIAGDDRGDRMARLLAAIRPLSEPLAVVAHDNPDPDAIASAIALTEIADHVGVDSEAYYFGEITHQENRALVNLLSLSLTATTPESFAVDDFGAIALVDHARPGVNDGLPPETIVRLVVDHHPQREPIDERGGYLDIRPALGSTSTIMVKYFQQLGLTPDESLATALLYGVQTDTDGFTRGVAPADFEAAAFLSAYADERALTKIESPTMSHSVADTLAAAIDGREVRGSALASCVGRLAERDALPQAADKLLDMDGVETVIVFGYDEETIYVSGRTRGSAVDLGETLREAFDQVGSAGGHATMAGAQVPIGVLDAVEDWETLSVVVHDTIAGRFFEALDTAPEPGKYGHPLVRFPPE</sequence>
<feature type="domain" description="DDH" evidence="1">
    <location>
        <begin position="152"/>
        <end position="296"/>
    </location>
</feature>